<feature type="domain" description="TIR" evidence="5">
    <location>
        <begin position="4"/>
        <end position="117"/>
    </location>
</feature>
<evidence type="ECO:0000256" key="3">
    <source>
        <dbReference type="PROSITE-ProRule" id="PRU00221"/>
    </source>
</evidence>
<dbReference type="InterPro" id="IPR001680">
    <property type="entry name" value="WD40_rpt"/>
</dbReference>
<proteinExistence type="predicted"/>
<dbReference type="PROSITE" id="PS50082">
    <property type="entry name" value="WD_REPEATS_2"/>
    <property type="match status" value="5"/>
</dbReference>
<protein>
    <submittedName>
        <fullName evidence="7">TIR domain-containing protein</fullName>
    </submittedName>
</protein>
<evidence type="ECO:0000313" key="8">
    <source>
        <dbReference type="Proteomes" id="UP001596484"/>
    </source>
</evidence>
<dbReference type="CDD" id="cd00200">
    <property type="entry name" value="WD40"/>
    <property type="match status" value="1"/>
</dbReference>
<keyword evidence="8" id="KW-1185">Reference proteome</keyword>
<evidence type="ECO:0000256" key="2">
    <source>
        <dbReference type="ARBA" id="ARBA00022737"/>
    </source>
</evidence>
<dbReference type="Pfam" id="PF13676">
    <property type="entry name" value="TIR_2"/>
    <property type="match status" value="1"/>
</dbReference>
<keyword evidence="4" id="KW-0175">Coiled coil</keyword>
<dbReference type="Gene3D" id="2.130.10.10">
    <property type="entry name" value="YVTN repeat-like/Quinoprotein amine dehydrogenase"/>
    <property type="match status" value="4"/>
</dbReference>
<evidence type="ECO:0000313" key="7">
    <source>
        <dbReference type="EMBL" id="MFC7451405.1"/>
    </source>
</evidence>
<dbReference type="SMART" id="SM00320">
    <property type="entry name" value="WD40"/>
    <property type="match status" value="12"/>
</dbReference>
<dbReference type="PROSITE" id="PS00678">
    <property type="entry name" value="WD_REPEATS_1"/>
    <property type="match status" value="1"/>
</dbReference>
<evidence type="ECO:0000256" key="1">
    <source>
        <dbReference type="ARBA" id="ARBA00022574"/>
    </source>
</evidence>
<feature type="repeat" description="WD" evidence="3">
    <location>
        <begin position="832"/>
        <end position="873"/>
    </location>
</feature>
<organism evidence="7 8">
    <name type="scientific">Rhodococcus daqingensis</name>
    <dbReference type="NCBI Taxonomy" id="2479363"/>
    <lineage>
        <taxon>Bacteria</taxon>
        <taxon>Bacillati</taxon>
        <taxon>Actinomycetota</taxon>
        <taxon>Actinomycetes</taxon>
        <taxon>Mycobacteriales</taxon>
        <taxon>Nocardiaceae</taxon>
        <taxon>Rhodococcus</taxon>
    </lineage>
</organism>
<dbReference type="EMBL" id="JBHTCS010000030">
    <property type="protein sequence ID" value="MFC7451405.1"/>
    <property type="molecule type" value="Genomic_DNA"/>
</dbReference>
<dbReference type="InterPro" id="IPR049052">
    <property type="entry name" value="nSTAND1"/>
</dbReference>
<dbReference type="Pfam" id="PF20703">
    <property type="entry name" value="nSTAND1"/>
    <property type="match status" value="1"/>
</dbReference>
<feature type="repeat" description="WD" evidence="3">
    <location>
        <begin position="790"/>
        <end position="831"/>
    </location>
</feature>
<feature type="repeat" description="WD" evidence="3">
    <location>
        <begin position="875"/>
        <end position="910"/>
    </location>
</feature>
<feature type="repeat" description="WD" evidence="3">
    <location>
        <begin position="1322"/>
        <end position="1363"/>
    </location>
</feature>
<feature type="repeat" description="WD" evidence="3">
    <location>
        <begin position="747"/>
        <end position="788"/>
    </location>
</feature>
<dbReference type="SUPFAM" id="SSF50978">
    <property type="entry name" value="WD40 repeat-like"/>
    <property type="match status" value="1"/>
</dbReference>
<name>A0ABW2S683_9NOCA</name>
<dbReference type="RefSeq" id="WP_378409465.1">
    <property type="nucleotide sequence ID" value="NZ_JBHTCS010000030.1"/>
</dbReference>
<dbReference type="InterPro" id="IPR035897">
    <property type="entry name" value="Toll_tir_struct_dom_sf"/>
</dbReference>
<dbReference type="SUPFAM" id="SSF52540">
    <property type="entry name" value="P-loop containing nucleoside triphosphate hydrolases"/>
    <property type="match status" value="1"/>
</dbReference>
<gene>
    <name evidence="7" type="ORF">ACFQS9_26255</name>
</gene>
<reference evidence="8" key="1">
    <citation type="journal article" date="2019" name="Int. J. Syst. Evol. Microbiol.">
        <title>The Global Catalogue of Microorganisms (GCM) 10K type strain sequencing project: providing services to taxonomists for standard genome sequencing and annotation.</title>
        <authorList>
            <consortium name="The Broad Institute Genomics Platform"/>
            <consortium name="The Broad Institute Genome Sequencing Center for Infectious Disease"/>
            <person name="Wu L."/>
            <person name="Ma J."/>
        </authorList>
    </citation>
    <scope>NUCLEOTIDE SEQUENCE [LARGE SCALE GENOMIC DNA]</scope>
    <source>
        <strain evidence="8">ICMP 19430</strain>
    </source>
</reference>
<dbReference type="InterPro" id="IPR027417">
    <property type="entry name" value="P-loop_NTPase"/>
</dbReference>
<dbReference type="SUPFAM" id="SSF52200">
    <property type="entry name" value="Toll/Interleukin receptor TIR domain"/>
    <property type="match status" value="1"/>
</dbReference>
<dbReference type="InterPro" id="IPR019775">
    <property type="entry name" value="WD40_repeat_CS"/>
</dbReference>
<feature type="coiled-coil region" evidence="4">
    <location>
        <begin position="625"/>
        <end position="694"/>
    </location>
</feature>
<dbReference type="InterPro" id="IPR036322">
    <property type="entry name" value="WD40_repeat_dom_sf"/>
</dbReference>
<evidence type="ECO:0000259" key="6">
    <source>
        <dbReference type="Pfam" id="PF20703"/>
    </source>
</evidence>
<accession>A0ABW2S683</accession>
<sequence>MSRVFLSHSRRDNRHAIALKRWLEQAEPGLADEIYLDLDPETGIQTGMRWTEALWQVNARCEAVICLLSSSWATSAECHAEYRQAEGMHKPIFCARIEAYDENDVTRAWQSCDLFGDGPAAEVVVDGDEQPVRLQVDGLHRLLAGLRAAGIGADSFAWPPPGDPDRSPYRGWQPLESVDAAVYFGRDAQIMRALDELREMRVAGSERMFVILGPSGVGKSSFLRAGLLPRLRRDDRRFLTMTVVRPQRHTLTGETGLARSIHDLRKEVGLIEPSLGEIKNAISDDGTVRAWLAEAAVAARNRLLDAPASTTPPTLVLPLDQTEELFGADAGEEGPAFLELLGWLLSDVDSTGLDMIVVATIRSDRYEPLQTAPQLSAVQSHLFDRLKAMPQAQFTEVICGPARRAAESGSRFDLAPELVDRLAKDASGGADTLPLLALTLSRLYEDYAGGEDAVTVDRYEAMGGMRRVVQNEIDNLLSADPAERSEQLDRLHDAFIPWLATVNSDTDQPMRRIARWADLPEHSHALLNAFIGRRLLVKGERDGQIVVEAALESLLHQWDELAGWLRAESSDLRDADATERAVVAWERSGRHDDWLLDGERLARAETLSARPGFGARLNPAGEFLLASRRRVNERLENEKSAAEAHARSLRRRSQVLAALLAVIVVVAAVAVINLNRAQSAEQQARQQAQEAIAANLVGQSRAMLGGARLGGDRRAIQQMLAAETLAPGSDPDALLNTLIDTRRLVQVITAPSDVNGVAISPDGRLVLSAGDDGLIRRWDLESGEPVGDPLEGHSEKALGAEYTRNGQWIAAVAADKSVRIWDAHTGAAVHMLTGLGDDVSSIAISPDGALLATGHRDGTARLWKVETGEQLGEPIRGHNGWVYVVAFSPDGSRLATGGVDGAVRLWHVSTHLPAAPPLPTHKGPVVDVEFSPDGRRIASMSYLIGSDPSGTATLADGAPIPHALQLNITDADTGRPFVDGLTEFGYGADDLAFSPDGRRVAIGGPDGRIRVRDADTGVAVGPPLSGHTDAVKVAYSRDGTRIISGGDNTIHVWAAEPDQRIGTRLPGLASAGFAPAAVSPDGRIAATRDAENESDIALWRIDTGELVRTIATGHVGYVSALAWRPDGQAIASADVLANTARIWDAQTGEPESPPLTGPATTIAGLTFSRDGHRLAASGGESDPWLWDVGTRPPRGRALPVEEDFVSTVGFSADGHRLITVAPTHFASGDPSRVEETGNVFDSPEMTPSAVRVWDTDTGEPAGPPVTARGGRVMDLAERGDEVPISAAAISPDGQRVLVSTTKGLRLHDVATGELVGEPWIGQTKGDESVGSVAFSPDGTYAVSAGTTSQLQLWEVQAARPVGNPMGGHTGSVIGLAFTGDGRNIVSRGVDDGWVLSPGPSSWRDELCDKLTANMTRAEWDEWVSPTIEYRDPYPCPLLDVPE</sequence>
<feature type="domain" description="Novel STAND NTPase 1" evidence="6">
    <location>
        <begin position="168"/>
        <end position="592"/>
    </location>
</feature>
<keyword evidence="1 3" id="KW-0853">WD repeat</keyword>
<dbReference type="Gene3D" id="3.40.50.10140">
    <property type="entry name" value="Toll/interleukin-1 receptor homology (TIR) domain"/>
    <property type="match status" value="1"/>
</dbReference>
<dbReference type="InterPro" id="IPR015943">
    <property type="entry name" value="WD40/YVTN_repeat-like_dom_sf"/>
</dbReference>
<dbReference type="Pfam" id="PF00400">
    <property type="entry name" value="WD40"/>
    <property type="match status" value="8"/>
</dbReference>
<dbReference type="InterPro" id="IPR011047">
    <property type="entry name" value="Quinoprotein_ADH-like_sf"/>
</dbReference>
<dbReference type="Proteomes" id="UP001596484">
    <property type="component" value="Unassembled WGS sequence"/>
</dbReference>
<evidence type="ECO:0000256" key="4">
    <source>
        <dbReference type="SAM" id="Coils"/>
    </source>
</evidence>
<dbReference type="PANTHER" id="PTHR19879">
    <property type="entry name" value="TRANSCRIPTION INITIATION FACTOR TFIID"/>
    <property type="match status" value="1"/>
</dbReference>
<dbReference type="InterPro" id="IPR000157">
    <property type="entry name" value="TIR_dom"/>
</dbReference>
<dbReference type="PANTHER" id="PTHR19879:SF9">
    <property type="entry name" value="TRANSCRIPTION INITIATION FACTOR TFIID SUBUNIT 5"/>
    <property type="match status" value="1"/>
</dbReference>
<dbReference type="SUPFAM" id="SSF50998">
    <property type="entry name" value="Quinoprotein alcohol dehydrogenase-like"/>
    <property type="match status" value="1"/>
</dbReference>
<keyword evidence="2" id="KW-0677">Repeat</keyword>
<comment type="caution">
    <text evidence="7">The sequence shown here is derived from an EMBL/GenBank/DDBJ whole genome shotgun (WGS) entry which is preliminary data.</text>
</comment>
<dbReference type="PROSITE" id="PS50294">
    <property type="entry name" value="WD_REPEATS_REGION"/>
    <property type="match status" value="4"/>
</dbReference>
<evidence type="ECO:0000259" key="5">
    <source>
        <dbReference type="Pfam" id="PF13676"/>
    </source>
</evidence>